<dbReference type="Proteomes" id="UP000295124">
    <property type="component" value="Unassembled WGS sequence"/>
</dbReference>
<dbReference type="Gene3D" id="3.90.226.10">
    <property type="entry name" value="2-enoyl-CoA Hydratase, Chain A, domain 1"/>
    <property type="match status" value="1"/>
</dbReference>
<dbReference type="PANTHER" id="PTHR11261:SF3">
    <property type="entry name" value="RETINOL-BINDING PROTEIN 3"/>
    <property type="match status" value="1"/>
</dbReference>
<dbReference type="Pfam" id="PF03572">
    <property type="entry name" value="Peptidase_S41"/>
    <property type="match status" value="1"/>
</dbReference>
<dbReference type="PANTHER" id="PTHR11261">
    <property type="entry name" value="INTERPHOTORECEPTOR RETINOID-BINDING PROTEIN"/>
    <property type="match status" value="1"/>
</dbReference>
<dbReference type="GO" id="GO:0006508">
    <property type="term" value="P:proteolysis"/>
    <property type="evidence" value="ECO:0007669"/>
    <property type="project" value="InterPro"/>
</dbReference>
<dbReference type="Gene3D" id="3.30.750.44">
    <property type="match status" value="1"/>
</dbReference>
<evidence type="ECO:0000313" key="3">
    <source>
        <dbReference type="Proteomes" id="UP000295124"/>
    </source>
</evidence>
<evidence type="ECO:0000313" key="2">
    <source>
        <dbReference type="EMBL" id="TDD57730.1"/>
    </source>
</evidence>
<sequence>MTITANLNDRIAALVSENYVFPEVAEAIAAGLADVDTALVDPDETAARLTERLQTVNQDRHLRVRHRPSGALRPADWEQHYAAEAVRNAGGINRVERLEGNTGLLAIAPYTSPVHMAERYIVAAFELLAGVDRLVIDVRAGRGGVPETVALICGYLLGHEPVHLQDLVARDGTIRQFWTNPAAGRLPLSVPISVLTSANTFSGCEELAYNLQAHGRATVIGERTRGGAHPVEIFELTDTLELTIPIARSVNAVTGTNWEQVGVVPDIECPAEEALERASQVFG</sequence>
<reference evidence="2 3" key="1">
    <citation type="submission" date="2019-03" db="EMBL/GenBank/DDBJ databases">
        <title>Draft genome sequences of novel Actinobacteria.</title>
        <authorList>
            <person name="Sahin N."/>
            <person name="Ay H."/>
            <person name="Saygin H."/>
        </authorList>
    </citation>
    <scope>NUCLEOTIDE SEQUENCE [LARGE SCALE GENOMIC DNA]</scope>
    <source>
        <strain evidence="2 3">JCM 13523</strain>
    </source>
</reference>
<feature type="domain" description="Tail specific protease" evidence="1">
    <location>
        <begin position="78"/>
        <end position="270"/>
    </location>
</feature>
<gene>
    <name evidence="2" type="ORF">E1263_22470</name>
</gene>
<dbReference type="OrthoDB" id="6397760at2"/>
<dbReference type="SMART" id="SM00245">
    <property type="entry name" value="TSPc"/>
    <property type="match status" value="1"/>
</dbReference>
<dbReference type="EMBL" id="SMKX01000067">
    <property type="protein sequence ID" value="TDD57730.1"/>
    <property type="molecule type" value="Genomic_DNA"/>
</dbReference>
<name>A0A4R4ZI07_9ACTN</name>
<dbReference type="InterPro" id="IPR029045">
    <property type="entry name" value="ClpP/crotonase-like_dom_sf"/>
</dbReference>
<dbReference type="CDD" id="cd07563">
    <property type="entry name" value="Peptidase_S41_IRBP"/>
    <property type="match status" value="1"/>
</dbReference>
<evidence type="ECO:0000259" key="1">
    <source>
        <dbReference type="SMART" id="SM00245"/>
    </source>
</evidence>
<dbReference type="GO" id="GO:0008236">
    <property type="term" value="F:serine-type peptidase activity"/>
    <property type="evidence" value="ECO:0007669"/>
    <property type="project" value="InterPro"/>
</dbReference>
<proteinExistence type="predicted"/>
<dbReference type="AlphaFoldDB" id="A0A4R4ZI07"/>
<dbReference type="RefSeq" id="WP_132170497.1">
    <property type="nucleotide sequence ID" value="NZ_SMKX01000067.1"/>
</dbReference>
<dbReference type="InterPro" id="IPR005151">
    <property type="entry name" value="Tail-specific_protease"/>
</dbReference>
<dbReference type="Pfam" id="PF11918">
    <property type="entry name" value="Peptidase_S41_N"/>
    <property type="match status" value="1"/>
</dbReference>
<organism evidence="2 3">
    <name type="scientific">Kribbella antibiotica</name>
    <dbReference type="NCBI Taxonomy" id="190195"/>
    <lineage>
        <taxon>Bacteria</taxon>
        <taxon>Bacillati</taxon>
        <taxon>Actinomycetota</taxon>
        <taxon>Actinomycetes</taxon>
        <taxon>Propionibacteriales</taxon>
        <taxon>Kribbellaceae</taxon>
        <taxon>Kribbella</taxon>
    </lineage>
</organism>
<comment type="caution">
    <text evidence="2">The sequence shown here is derived from an EMBL/GenBank/DDBJ whole genome shotgun (WGS) entry which is preliminary data.</text>
</comment>
<keyword evidence="3" id="KW-1185">Reference proteome</keyword>
<dbReference type="SUPFAM" id="SSF52096">
    <property type="entry name" value="ClpP/crotonase"/>
    <property type="match status" value="1"/>
</dbReference>
<protein>
    <submittedName>
        <fullName evidence="2">Peptidase S41</fullName>
    </submittedName>
</protein>
<accession>A0A4R4ZI07</accession>